<dbReference type="GeneID" id="63689836"/>
<dbReference type="PANTHER" id="PTHR46093:SF3">
    <property type="entry name" value="ACYL-COA-BINDING DOMAIN-CONTAINING PROTEIN 4"/>
    <property type="match status" value="1"/>
</dbReference>
<organism evidence="4 5">
    <name type="scientific">Dacryopinax primogenitus (strain DJM 731)</name>
    <name type="common">Brown rot fungus</name>
    <dbReference type="NCBI Taxonomy" id="1858805"/>
    <lineage>
        <taxon>Eukaryota</taxon>
        <taxon>Fungi</taxon>
        <taxon>Dikarya</taxon>
        <taxon>Basidiomycota</taxon>
        <taxon>Agaricomycotina</taxon>
        <taxon>Dacrymycetes</taxon>
        <taxon>Dacrymycetales</taxon>
        <taxon>Dacrymycetaceae</taxon>
        <taxon>Dacryopinax</taxon>
    </lineage>
</organism>
<dbReference type="STRING" id="1858805.M5G772"/>
<dbReference type="OrthoDB" id="10251809at2759"/>
<dbReference type="OMA" id="IAIDCHM"/>
<dbReference type="EMBL" id="JH795857">
    <property type="protein sequence ID" value="EJU04574.1"/>
    <property type="molecule type" value="Genomic_DNA"/>
</dbReference>
<dbReference type="SUPFAM" id="SSF117281">
    <property type="entry name" value="Kelch motif"/>
    <property type="match status" value="2"/>
</dbReference>
<sequence length="425" mass="46865">MNTPFPISKPKTRGRSHTVTSAHPSSSSPTSSSSPSTSPDTSTASPPITSVLRQTSGGRRRACPPSLMYWSRAPIIPPYPTHAHAHTPKGVRSASCTVMDTAIWFFGGYDSKETVEDVWVLDTETREWERVEMRGEGPGPLRAHTAVGDERYIFVFGGGSGDEFSDELWALDTFEQTWHLLPCSAPSPVPRRAHNSFIYDEHLYVYGGGSGHDALSDLWRIDVSWAALARSKDEPLVWEELQTSGSAPSDMPVPGEEGSPEENTPRARGYTSATLVGNVLVVLGGQSGRDGDGEGPWGDCWVLNLDDLHWEEKHLNPPIPLASHTATLVGMYLFIFGGNDGSRYCNDLRLLNLITMQWETPKIRGHPPPERAQHQAVLVDARLWIFGGFDGRRYFEEPYVLDLAASSWLMGVTEFGVGEEEEGWD</sequence>
<name>M5G772_DACPD</name>
<dbReference type="Proteomes" id="UP000030653">
    <property type="component" value="Unassembled WGS sequence"/>
</dbReference>
<proteinExistence type="predicted"/>
<dbReference type="Pfam" id="PF24681">
    <property type="entry name" value="Kelch_KLHDC2_KLHL20_DRC7"/>
    <property type="match status" value="2"/>
</dbReference>
<keyword evidence="1" id="KW-0880">Kelch repeat</keyword>
<gene>
    <name evidence="4" type="ORF">DACRYDRAFT_47671</name>
</gene>
<dbReference type="InterPro" id="IPR015915">
    <property type="entry name" value="Kelch-typ_b-propeller"/>
</dbReference>
<feature type="region of interest" description="Disordered" evidence="3">
    <location>
        <begin position="242"/>
        <end position="268"/>
    </location>
</feature>
<keyword evidence="2" id="KW-0677">Repeat</keyword>
<protein>
    <submittedName>
        <fullName evidence="4">Galactose oxidase</fullName>
    </submittedName>
</protein>
<feature type="compositionally biased region" description="Low complexity" evidence="3">
    <location>
        <begin position="17"/>
        <end position="50"/>
    </location>
</feature>
<accession>M5G772</accession>
<evidence type="ECO:0000256" key="2">
    <source>
        <dbReference type="ARBA" id="ARBA00022737"/>
    </source>
</evidence>
<evidence type="ECO:0000256" key="3">
    <source>
        <dbReference type="SAM" id="MobiDB-lite"/>
    </source>
</evidence>
<dbReference type="HOGENOM" id="CLU_019536_0_0_1"/>
<reference evidence="4 5" key="1">
    <citation type="journal article" date="2012" name="Science">
        <title>The Paleozoic origin of enzymatic lignin decomposition reconstructed from 31 fungal genomes.</title>
        <authorList>
            <person name="Floudas D."/>
            <person name="Binder M."/>
            <person name="Riley R."/>
            <person name="Barry K."/>
            <person name="Blanchette R.A."/>
            <person name="Henrissat B."/>
            <person name="Martinez A.T."/>
            <person name="Otillar R."/>
            <person name="Spatafora J.W."/>
            <person name="Yadav J.S."/>
            <person name="Aerts A."/>
            <person name="Benoit I."/>
            <person name="Boyd A."/>
            <person name="Carlson A."/>
            <person name="Copeland A."/>
            <person name="Coutinho P.M."/>
            <person name="de Vries R.P."/>
            <person name="Ferreira P."/>
            <person name="Findley K."/>
            <person name="Foster B."/>
            <person name="Gaskell J."/>
            <person name="Glotzer D."/>
            <person name="Gorecki P."/>
            <person name="Heitman J."/>
            <person name="Hesse C."/>
            <person name="Hori C."/>
            <person name="Igarashi K."/>
            <person name="Jurgens J.A."/>
            <person name="Kallen N."/>
            <person name="Kersten P."/>
            <person name="Kohler A."/>
            <person name="Kuees U."/>
            <person name="Kumar T.K.A."/>
            <person name="Kuo A."/>
            <person name="LaButti K."/>
            <person name="Larrondo L.F."/>
            <person name="Lindquist E."/>
            <person name="Ling A."/>
            <person name="Lombard V."/>
            <person name="Lucas S."/>
            <person name="Lundell T."/>
            <person name="Martin R."/>
            <person name="McLaughlin D.J."/>
            <person name="Morgenstern I."/>
            <person name="Morin E."/>
            <person name="Murat C."/>
            <person name="Nagy L.G."/>
            <person name="Nolan M."/>
            <person name="Ohm R.A."/>
            <person name="Patyshakuliyeva A."/>
            <person name="Rokas A."/>
            <person name="Ruiz-Duenas F.J."/>
            <person name="Sabat G."/>
            <person name="Salamov A."/>
            <person name="Samejima M."/>
            <person name="Schmutz J."/>
            <person name="Slot J.C."/>
            <person name="St John F."/>
            <person name="Stenlid J."/>
            <person name="Sun H."/>
            <person name="Sun S."/>
            <person name="Syed K."/>
            <person name="Tsang A."/>
            <person name="Wiebenga A."/>
            <person name="Young D."/>
            <person name="Pisabarro A."/>
            <person name="Eastwood D.C."/>
            <person name="Martin F."/>
            <person name="Cullen D."/>
            <person name="Grigoriev I.V."/>
            <person name="Hibbett D.S."/>
        </authorList>
    </citation>
    <scope>NUCLEOTIDE SEQUENCE [LARGE SCALE GENOMIC DNA]</scope>
    <source>
        <strain evidence="4 5">DJM-731 SS1</strain>
    </source>
</reference>
<dbReference type="AlphaFoldDB" id="M5G772"/>
<evidence type="ECO:0000256" key="1">
    <source>
        <dbReference type="ARBA" id="ARBA00022441"/>
    </source>
</evidence>
<feature type="region of interest" description="Disordered" evidence="3">
    <location>
        <begin position="1"/>
        <end position="64"/>
    </location>
</feature>
<evidence type="ECO:0000313" key="5">
    <source>
        <dbReference type="Proteomes" id="UP000030653"/>
    </source>
</evidence>
<dbReference type="Gene3D" id="2.120.10.80">
    <property type="entry name" value="Kelch-type beta propeller"/>
    <property type="match status" value="2"/>
</dbReference>
<keyword evidence="5" id="KW-1185">Reference proteome</keyword>
<dbReference type="RefSeq" id="XP_040631468.1">
    <property type="nucleotide sequence ID" value="XM_040774774.1"/>
</dbReference>
<evidence type="ECO:0000313" key="4">
    <source>
        <dbReference type="EMBL" id="EJU04574.1"/>
    </source>
</evidence>
<dbReference type="PANTHER" id="PTHR46093">
    <property type="entry name" value="ACYL-COA-BINDING DOMAIN-CONTAINING PROTEIN 5"/>
    <property type="match status" value="1"/>
</dbReference>